<dbReference type="Proteomes" id="UP001500235">
    <property type="component" value="Unassembled WGS sequence"/>
</dbReference>
<evidence type="ECO:0000256" key="1">
    <source>
        <dbReference type="SAM" id="MobiDB-lite"/>
    </source>
</evidence>
<protein>
    <submittedName>
        <fullName evidence="2">Uncharacterized protein</fullName>
    </submittedName>
</protein>
<gene>
    <name evidence="2" type="ORF">GCM10022280_08210</name>
</gene>
<accession>A0ABP7SJN7</accession>
<keyword evidence="3" id="KW-1185">Reference proteome</keyword>
<reference evidence="3" key="1">
    <citation type="journal article" date="2019" name="Int. J. Syst. Evol. Microbiol.">
        <title>The Global Catalogue of Microorganisms (GCM) 10K type strain sequencing project: providing services to taxonomists for standard genome sequencing and annotation.</title>
        <authorList>
            <consortium name="The Broad Institute Genomics Platform"/>
            <consortium name="The Broad Institute Genome Sequencing Center for Infectious Disease"/>
            <person name="Wu L."/>
            <person name="Ma J."/>
        </authorList>
    </citation>
    <scope>NUCLEOTIDE SEQUENCE [LARGE SCALE GENOMIC DNA]</scope>
    <source>
        <strain evidence="3">JCM 17563</strain>
    </source>
</reference>
<dbReference type="EMBL" id="BAABBQ010000001">
    <property type="protein sequence ID" value="GAA4012632.1"/>
    <property type="molecule type" value="Genomic_DNA"/>
</dbReference>
<evidence type="ECO:0000313" key="2">
    <source>
        <dbReference type="EMBL" id="GAA4012632.1"/>
    </source>
</evidence>
<proteinExistence type="predicted"/>
<evidence type="ECO:0000313" key="3">
    <source>
        <dbReference type="Proteomes" id="UP001500235"/>
    </source>
</evidence>
<comment type="caution">
    <text evidence="2">The sequence shown here is derived from an EMBL/GenBank/DDBJ whole genome shotgun (WGS) entry which is preliminary data.</text>
</comment>
<sequence>MVMAAAAAQADGSVQRKAFIACLRTAVTKAQDEKKTAADFEGMARAECGAQLSAFRGALVSFDIRNGRPRKPAETDADSQIGDYISSYSERVTPPS</sequence>
<feature type="region of interest" description="Disordered" evidence="1">
    <location>
        <begin position="66"/>
        <end position="96"/>
    </location>
</feature>
<organism evidence="2 3">
    <name type="scientific">Sphingomonas swuensis</name>
    <dbReference type="NCBI Taxonomy" id="977800"/>
    <lineage>
        <taxon>Bacteria</taxon>
        <taxon>Pseudomonadati</taxon>
        <taxon>Pseudomonadota</taxon>
        <taxon>Alphaproteobacteria</taxon>
        <taxon>Sphingomonadales</taxon>
        <taxon>Sphingomonadaceae</taxon>
        <taxon>Sphingomonas</taxon>
    </lineage>
</organism>
<name>A0ABP7SJN7_9SPHN</name>